<feature type="transmembrane region" description="Helical" evidence="1">
    <location>
        <begin position="675"/>
        <end position="692"/>
    </location>
</feature>
<keyword evidence="3" id="KW-1185">Reference proteome</keyword>
<feature type="transmembrane region" description="Helical" evidence="1">
    <location>
        <begin position="450"/>
        <end position="472"/>
    </location>
</feature>
<evidence type="ECO:0000313" key="3">
    <source>
        <dbReference type="Proteomes" id="UP000887458"/>
    </source>
</evidence>
<accession>A0ABQ8JW42</accession>
<feature type="transmembrane region" description="Helical" evidence="1">
    <location>
        <begin position="100"/>
        <end position="123"/>
    </location>
</feature>
<protein>
    <recommendedName>
        <fullName evidence="4">Gustatory receptor</fullName>
    </recommendedName>
</protein>
<evidence type="ECO:0000313" key="2">
    <source>
        <dbReference type="EMBL" id="KAH9426690.1"/>
    </source>
</evidence>
<reference evidence="2 3" key="1">
    <citation type="journal article" date="2018" name="J. Allergy Clin. Immunol.">
        <title>High-quality assembly of Dermatophagoides pteronyssinus genome and transcriptome reveals a wide range of novel allergens.</title>
        <authorList>
            <person name="Liu X.Y."/>
            <person name="Yang K.Y."/>
            <person name="Wang M.Q."/>
            <person name="Kwok J.S."/>
            <person name="Zeng X."/>
            <person name="Yang Z."/>
            <person name="Xiao X.J."/>
            <person name="Lau C.P."/>
            <person name="Li Y."/>
            <person name="Huang Z.M."/>
            <person name="Ba J.G."/>
            <person name="Yim A.K."/>
            <person name="Ouyang C.Y."/>
            <person name="Ngai S.M."/>
            <person name="Chan T.F."/>
            <person name="Leung E.L."/>
            <person name="Liu L."/>
            <person name="Liu Z.G."/>
            <person name="Tsui S.K."/>
        </authorList>
    </citation>
    <scope>NUCLEOTIDE SEQUENCE [LARGE SCALE GENOMIC DNA]</scope>
    <source>
        <strain evidence="2">Derp</strain>
    </source>
</reference>
<evidence type="ECO:0000256" key="1">
    <source>
        <dbReference type="SAM" id="Phobius"/>
    </source>
</evidence>
<proteinExistence type="predicted"/>
<feature type="transmembrane region" description="Helical" evidence="1">
    <location>
        <begin position="286"/>
        <end position="309"/>
    </location>
</feature>
<dbReference type="EMBL" id="NJHN03000008">
    <property type="protein sequence ID" value="KAH9426690.1"/>
    <property type="molecule type" value="Genomic_DNA"/>
</dbReference>
<gene>
    <name evidence="2" type="ORF">DERP_002789</name>
</gene>
<keyword evidence="1" id="KW-0812">Transmembrane</keyword>
<feature type="transmembrane region" description="Helical" evidence="1">
    <location>
        <begin position="492"/>
        <end position="512"/>
    </location>
</feature>
<feature type="transmembrane region" description="Helical" evidence="1">
    <location>
        <begin position="315"/>
        <end position="335"/>
    </location>
</feature>
<evidence type="ECO:0008006" key="4">
    <source>
        <dbReference type="Google" id="ProtNLM"/>
    </source>
</evidence>
<name>A0ABQ8JW42_DERPT</name>
<feature type="transmembrane region" description="Helical" evidence="1">
    <location>
        <begin position="555"/>
        <end position="576"/>
    </location>
</feature>
<feature type="transmembrane region" description="Helical" evidence="1">
    <location>
        <begin position="758"/>
        <end position="777"/>
    </location>
</feature>
<comment type="caution">
    <text evidence="2">The sequence shown here is derived from an EMBL/GenBank/DDBJ whole genome shotgun (WGS) entry which is preliminary data.</text>
</comment>
<reference evidence="2 3" key="2">
    <citation type="journal article" date="2022" name="Mol. Biol. Evol.">
        <title>Comparative Genomics Reveals Insights into the Divergent Evolution of Astigmatic Mites and Household Pest Adaptations.</title>
        <authorList>
            <person name="Xiong Q."/>
            <person name="Wan A.T."/>
            <person name="Liu X."/>
            <person name="Fung C.S."/>
            <person name="Xiao X."/>
            <person name="Malainual N."/>
            <person name="Hou J."/>
            <person name="Wang L."/>
            <person name="Wang M."/>
            <person name="Yang K.Y."/>
            <person name="Cui Y."/>
            <person name="Leung E.L."/>
            <person name="Nong W."/>
            <person name="Shin S.K."/>
            <person name="Au S.W."/>
            <person name="Jeong K.Y."/>
            <person name="Chew F.T."/>
            <person name="Hui J.H."/>
            <person name="Leung T.F."/>
            <person name="Tungtrongchitr A."/>
            <person name="Zhong N."/>
            <person name="Liu Z."/>
            <person name="Tsui S.K."/>
        </authorList>
    </citation>
    <scope>NUCLEOTIDE SEQUENCE [LARGE SCALE GENOMIC DNA]</scope>
    <source>
        <strain evidence="2">Derp</strain>
    </source>
</reference>
<sequence>MKNKYYRYVHNNINNLYHYDEIIRKNYYPSTTTTEEVLFIENEQIKNSNEKIKRPFWNVTIPGLISCAYFFGLIVYLIWPDIVNVHPFFLIVPSMAPANIRIYCLTMSSIWAANYIALVFYGISTQLRQFQFLHLLHLNKSNGRGLDQKNLQRLRLYRDRLFSLERSTCTSVTLSAWFAVAFSIIQQKLWEQSLLWLIVWELIFLPWVCYACSGSYQFPAFIFIVKYYLILKQKILQRRMQRFFMRLMLLNKKSMQNVQYEFKRLNSSFVELQNEIHFNNIQLERFISILLVCESTVITYLTCVLFLAWMPILFVILYVIIYIAHLIALTTFMQYGSKIENLNKDFLHYSRKCFINKHQYFNLKYLLKQESVTSTMLNNPIGMKFLNGSVITSRTQLTRLMQNDLYKKFYNHIFIIHHYDDYICNNYPYIFNGQQQIFNIKSNTNIPRSFSNFITTILTIIMLLETSLYSFFPDFFDQFLFTRTLPNMIQTKRYAMSVGAIWSTSILLQYYYGFSTIAEQFGFLHIFHLDNNHIGRLNNLEIRQLKFIRNYMHTIIRFITIFIVILVIIVVGLKSIEQYESTLLSLFITIFWYFGIVMLAFYVCSEFIINFFWKWHFGKAIKDILSIYEQQLKEIHIHNKQLTKILSILFTSLIWFFTYGLNIICLIPLSKEFLFLYVTITLAHLTVLIMLINRCSRIEQQNHKILRLKQKFQIHSSFEGGMLSVKNSIKLNGIISAFLDRSFGFELINGVCIKQITFINVFTNISFFFFLIAPHVIRFREQQRTMNLELSM</sequence>
<feature type="transmembrane region" description="Helical" evidence="1">
    <location>
        <begin position="645"/>
        <end position="669"/>
    </location>
</feature>
<feature type="transmembrane region" description="Helical" evidence="1">
    <location>
        <begin position="205"/>
        <end position="230"/>
    </location>
</feature>
<feature type="transmembrane region" description="Helical" evidence="1">
    <location>
        <begin position="582"/>
        <end position="604"/>
    </location>
</feature>
<organism evidence="2 3">
    <name type="scientific">Dermatophagoides pteronyssinus</name>
    <name type="common">European house dust mite</name>
    <dbReference type="NCBI Taxonomy" id="6956"/>
    <lineage>
        <taxon>Eukaryota</taxon>
        <taxon>Metazoa</taxon>
        <taxon>Ecdysozoa</taxon>
        <taxon>Arthropoda</taxon>
        <taxon>Chelicerata</taxon>
        <taxon>Arachnida</taxon>
        <taxon>Acari</taxon>
        <taxon>Acariformes</taxon>
        <taxon>Sarcoptiformes</taxon>
        <taxon>Astigmata</taxon>
        <taxon>Psoroptidia</taxon>
        <taxon>Analgoidea</taxon>
        <taxon>Pyroglyphidae</taxon>
        <taxon>Dermatophagoidinae</taxon>
        <taxon>Dermatophagoides</taxon>
    </lineage>
</organism>
<keyword evidence="1" id="KW-1133">Transmembrane helix</keyword>
<keyword evidence="1" id="KW-0472">Membrane</keyword>
<feature type="transmembrane region" description="Helical" evidence="1">
    <location>
        <begin position="163"/>
        <end position="185"/>
    </location>
</feature>
<feature type="transmembrane region" description="Helical" evidence="1">
    <location>
        <begin position="56"/>
        <end position="80"/>
    </location>
</feature>
<dbReference type="Proteomes" id="UP000887458">
    <property type="component" value="Unassembled WGS sequence"/>
</dbReference>